<proteinExistence type="predicted"/>
<dbReference type="Proteomes" id="UP000622166">
    <property type="component" value="Unassembled WGS sequence"/>
</dbReference>
<dbReference type="InterPro" id="IPR039536">
    <property type="entry name" value="TetR_C_Proteobacteria"/>
</dbReference>
<dbReference type="Pfam" id="PF14246">
    <property type="entry name" value="TetR_C_7"/>
    <property type="match status" value="1"/>
</dbReference>
<dbReference type="EMBL" id="BMVW01000023">
    <property type="protein sequence ID" value="GGZ39984.1"/>
    <property type="molecule type" value="Genomic_DNA"/>
</dbReference>
<evidence type="ECO:0000313" key="2">
    <source>
        <dbReference type="EMBL" id="GGZ39984.1"/>
    </source>
</evidence>
<comment type="caution">
    <text evidence="2">The sequence shown here is derived from an EMBL/GenBank/DDBJ whole genome shotgun (WGS) entry which is preliminary data.</text>
</comment>
<name>A0A918QCD3_9ACTN</name>
<dbReference type="Gene3D" id="1.10.357.10">
    <property type="entry name" value="Tetracycline Repressor, domain 2"/>
    <property type="match status" value="1"/>
</dbReference>
<gene>
    <name evidence="2" type="ORF">GCM10010365_71030</name>
</gene>
<organism evidence="2 3">
    <name type="scientific">Streptomyces poonensis</name>
    <dbReference type="NCBI Taxonomy" id="68255"/>
    <lineage>
        <taxon>Bacteria</taxon>
        <taxon>Bacillati</taxon>
        <taxon>Actinomycetota</taxon>
        <taxon>Actinomycetes</taxon>
        <taxon>Kitasatosporales</taxon>
        <taxon>Streptomycetaceae</taxon>
        <taxon>Streptomyces</taxon>
    </lineage>
</organism>
<dbReference type="AlphaFoldDB" id="A0A918QCD3"/>
<accession>A0A918QCD3</accession>
<protein>
    <recommendedName>
        <fullName evidence="1">Transcriptional regulator TetR C-terminal Proteobacteria type domain-containing protein</fullName>
    </recommendedName>
</protein>
<reference evidence="2" key="2">
    <citation type="submission" date="2020-09" db="EMBL/GenBank/DDBJ databases">
        <authorList>
            <person name="Sun Q."/>
            <person name="Ohkuma M."/>
        </authorList>
    </citation>
    <scope>NUCLEOTIDE SEQUENCE</scope>
    <source>
        <strain evidence="2">JCM 4815</strain>
    </source>
</reference>
<reference evidence="2" key="1">
    <citation type="journal article" date="2014" name="Int. J. Syst. Evol. Microbiol.">
        <title>Complete genome sequence of Corynebacterium casei LMG S-19264T (=DSM 44701T), isolated from a smear-ripened cheese.</title>
        <authorList>
            <consortium name="US DOE Joint Genome Institute (JGI-PGF)"/>
            <person name="Walter F."/>
            <person name="Albersmeier A."/>
            <person name="Kalinowski J."/>
            <person name="Ruckert C."/>
        </authorList>
    </citation>
    <scope>NUCLEOTIDE SEQUENCE</scope>
    <source>
        <strain evidence="2">JCM 4815</strain>
    </source>
</reference>
<evidence type="ECO:0000259" key="1">
    <source>
        <dbReference type="Pfam" id="PF14246"/>
    </source>
</evidence>
<keyword evidence="3" id="KW-1185">Reference proteome</keyword>
<sequence length="129" mass="14081">MVQLALGVRGALALVRTIQAEAARFPPAVLRAWQDTRPRAFQQELAGYLSQMADHGLLALDDADTAALHCNLLTFISVAQRSFYGALPLGEAEITELVIGGVKAFLRLYRTDGVEQEASGRTSRGWILR</sequence>
<dbReference type="RefSeq" id="WP_229859833.1">
    <property type="nucleotide sequence ID" value="NZ_BMVW01000023.1"/>
</dbReference>
<feature type="domain" description="Transcriptional regulator TetR C-terminal Proteobacteria type" evidence="1">
    <location>
        <begin position="10"/>
        <end position="110"/>
    </location>
</feature>
<evidence type="ECO:0000313" key="3">
    <source>
        <dbReference type="Proteomes" id="UP000622166"/>
    </source>
</evidence>